<feature type="region of interest" description="Disordered" evidence="1">
    <location>
        <begin position="24"/>
        <end position="105"/>
    </location>
</feature>
<dbReference type="EMBL" id="CP058909">
    <property type="protein sequence ID" value="QLH82543.1"/>
    <property type="molecule type" value="Genomic_DNA"/>
</dbReference>
<evidence type="ECO:0000313" key="2">
    <source>
        <dbReference type="EMBL" id="QLH82543.1"/>
    </source>
</evidence>
<dbReference type="RefSeq" id="WP_179917616.1">
    <property type="nucleotide sequence ID" value="NZ_CP058909.1"/>
</dbReference>
<reference evidence="2 3" key="1">
    <citation type="submission" date="2020-07" db="EMBL/GenBank/DDBJ databases">
        <title>Halosimplex litoreum sp. nov. and Halosimplex rubrum sp. nov., isolated from different salt environments.</title>
        <authorList>
            <person name="Cui H."/>
        </authorList>
    </citation>
    <scope>NUCLEOTIDE SEQUENCE [LARGE SCALE GENOMIC DNA]</scope>
    <source>
        <strain evidence="2 3">R2</strain>
    </source>
</reference>
<dbReference type="KEGG" id="hpel:HZS54_13365"/>
<proteinExistence type="predicted"/>
<feature type="compositionally biased region" description="Low complexity" evidence="1">
    <location>
        <begin position="132"/>
        <end position="148"/>
    </location>
</feature>
<feature type="compositionally biased region" description="Low complexity" evidence="1">
    <location>
        <begin position="71"/>
        <end position="83"/>
    </location>
</feature>
<evidence type="ECO:0000313" key="3">
    <source>
        <dbReference type="Proteomes" id="UP000509346"/>
    </source>
</evidence>
<dbReference type="OrthoDB" id="188277at2157"/>
<feature type="compositionally biased region" description="Basic and acidic residues" evidence="1">
    <location>
        <begin position="38"/>
        <end position="47"/>
    </location>
</feature>
<keyword evidence="3" id="KW-1185">Reference proteome</keyword>
<organism evidence="2 3">
    <name type="scientific">Halosimplex pelagicum</name>
    <dbReference type="NCBI Taxonomy" id="869886"/>
    <lineage>
        <taxon>Archaea</taxon>
        <taxon>Methanobacteriati</taxon>
        <taxon>Methanobacteriota</taxon>
        <taxon>Stenosarchaea group</taxon>
        <taxon>Halobacteria</taxon>
        <taxon>Halobacteriales</taxon>
        <taxon>Haloarculaceae</taxon>
        <taxon>Halosimplex</taxon>
    </lineage>
</organism>
<sequence length="154" mass="15119">MKLKIVAVFASVLLVATGAAMAMPGNAPDHAQDGNAQADDHSQSGDRAEDDADEFDSNATESDSDARRGPPADVPAAGGADDANGSQGPPVEMPEQVPDFVSGVHETIGNVAGGAVDGARSLGEKISALTPDGADAAGNASADDIGNATATPAP</sequence>
<feature type="region of interest" description="Disordered" evidence="1">
    <location>
        <begin position="129"/>
        <end position="154"/>
    </location>
</feature>
<dbReference type="GeneID" id="56083596"/>
<protein>
    <submittedName>
        <fullName evidence="2">Uncharacterized protein</fullName>
    </submittedName>
</protein>
<gene>
    <name evidence="2" type="ORF">HZS54_13365</name>
</gene>
<dbReference type="AlphaFoldDB" id="A0A7D5P7C7"/>
<evidence type="ECO:0000256" key="1">
    <source>
        <dbReference type="SAM" id="MobiDB-lite"/>
    </source>
</evidence>
<accession>A0A7D5P7C7</accession>
<name>A0A7D5P7C7_9EURY</name>
<dbReference type="Proteomes" id="UP000509346">
    <property type="component" value="Chromosome"/>
</dbReference>